<evidence type="ECO:0000313" key="5">
    <source>
        <dbReference type="EMBL" id="CAF3517103.1"/>
    </source>
</evidence>
<organism evidence="4 6">
    <name type="scientific">Adineta steineri</name>
    <dbReference type="NCBI Taxonomy" id="433720"/>
    <lineage>
        <taxon>Eukaryota</taxon>
        <taxon>Metazoa</taxon>
        <taxon>Spiralia</taxon>
        <taxon>Gnathifera</taxon>
        <taxon>Rotifera</taxon>
        <taxon>Eurotatoria</taxon>
        <taxon>Bdelloidea</taxon>
        <taxon>Adinetida</taxon>
        <taxon>Adinetidae</taxon>
        <taxon>Adineta</taxon>
    </lineage>
</organism>
<evidence type="ECO:0000313" key="4">
    <source>
        <dbReference type="EMBL" id="CAF3499433.1"/>
    </source>
</evidence>
<sequence>MTTSMKKQEQEQLYGEYINPTIDQYTTKQENPLVLMAQACNNIGKELSSSSSSSSTTTISITSKQRKSNSSPEVKKSLKRAAPSTPSPPAKKILLSQPTVPSSSSSSSLSSSPLLSTNQQQSFYFPPSPLMFDSFLLHHLNKTFTSSPFFTSPLFGHSSSSAFSPSSSQRSPYFMDSILAPLKPSPQPPAFVCNWMESTSPDGFCGKRFPNHMNLLEHLCTAHTSLSSSSMKSSYPTSIFSSYYSPTSVGKL</sequence>
<proteinExistence type="predicted"/>
<accession>A0A818H0L7</accession>
<feature type="compositionally biased region" description="Low complexity" evidence="1">
    <location>
        <begin position="48"/>
        <end position="63"/>
    </location>
</feature>
<dbReference type="Proteomes" id="UP000663868">
    <property type="component" value="Unassembled WGS sequence"/>
</dbReference>
<dbReference type="EMBL" id="CAJOAY010000034">
    <property type="protein sequence ID" value="CAF3499433.1"/>
    <property type="molecule type" value="Genomic_DNA"/>
</dbReference>
<evidence type="ECO:0008006" key="7">
    <source>
        <dbReference type="Google" id="ProtNLM"/>
    </source>
</evidence>
<name>A0A818H0L7_9BILA</name>
<comment type="caution">
    <text evidence="4">The sequence shown here is derived from an EMBL/GenBank/DDBJ whole genome shotgun (WGS) entry which is preliminary data.</text>
</comment>
<dbReference type="OrthoDB" id="10052758at2759"/>
<evidence type="ECO:0000313" key="6">
    <source>
        <dbReference type="Proteomes" id="UP000663881"/>
    </source>
</evidence>
<dbReference type="Proteomes" id="UP000663881">
    <property type="component" value="Unassembled WGS sequence"/>
</dbReference>
<gene>
    <name evidence="2" type="ORF">IZO911_LOCUS5573</name>
    <name evidence="5" type="ORF">KXQ929_LOCUS941</name>
    <name evidence="4" type="ORF">OKA104_LOCUS1410</name>
    <name evidence="3" type="ORF">VCS650_LOCUS10470</name>
</gene>
<evidence type="ECO:0000313" key="2">
    <source>
        <dbReference type="EMBL" id="CAF0776263.1"/>
    </source>
</evidence>
<dbReference type="EMBL" id="CAJOBB010000024">
    <property type="protein sequence ID" value="CAF3517103.1"/>
    <property type="molecule type" value="Genomic_DNA"/>
</dbReference>
<dbReference type="Proteomes" id="UP000663891">
    <property type="component" value="Unassembled WGS sequence"/>
</dbReference>
<reference evidence="4" key="1">
    <citation type="submission" date="2021-02" db="EMBL/GenBank/DDBJ databases">
        <authorList>
            <person name="Nowell W R."/>
        </authorList>
    </citation>
    <scope>NUCLEOTIDE SEQUENCE</scope>
</reference>
<dbReference type="AlphaFoldDB" id="A0A818H0L7"/>
<dbReference type="EMBL" id="CAJNON010000075">
    <property type="protein sequence ID" value="CAF0922737.1"/>
    <property type="molecule type" value="Genomic_DNA"/>
</dbReference>
<feature type="region of interest" description="Disordered" evidence="1">
    <location>
        <begin position="45"/>
        <end position="113"/>
    </location>
</feature>
<protein>
    <recommendedName>
        <fullName evidence="7">C2H2-type domain-containing protein</fullName>
    </recommendedName>
</protein>
<evidence type="ECO:0000256" key="1">
    <source>
        <dbReference type="SAM" id="MobiDB-lite"/>
    </source>
</evidence>
<feature type="compositionally biased region" description="Low complexity" evidence="1">
    <location>
        <begin position="94"/>
        <end position="113"/>
    </location>
</feature>
<dbReference type="EMBL" id="CAJNOE010000033">
    <property type="protein sequence ID" value="CAF0776263.1"/>
    <property type="molecule type" value="Genomic_DNA"/>
</dbReference>
<evidence type="ECO:0000313" key="3">
    <source>
        <dbReference type="EMBL" id="CAF0922737.1"/>
    </source>
</evidence>
<dbReference type="Proteomes" id="UP000663860">
    <property type="component" value="Unassembled WGS sequence"/>
</dbReference>